<dbReference type="RefSeq" id="WP_113934549.1">
    <property type="nucleotide sequence ID" value="NZ_JALCYK010000013.1"/>
</dbReference>
<dbReference type="Proteomes" id="UP000253628">
    <property type="component" value="Unassembled WGS sequence"/>
</dbReference>
<evidence type="ECO:0000256" key="3">
    <source>
        <dbReference type="SAM" id="SignalP"/>
    </source>
</evidence>
<dbReference type="InterPro" id="IPR028082">
    <property type="entry name" value="Peripla_BP_I"/>
</dbReference>
<dbReference type="CDD" id="cd06359">
    <property type="entry name" value="PBP1_Nba-like"/>
    <property type="match status" value="1"/>
</dbReference>
<reference evidence="5 6" key="1">
    <citation type="submission" date="2018-06" db="EMBL/GenBank/DDBJ databases">
        <title>Genomic Encyclopedia of Type Strains, Phase IV (KMG-IV): sequencing the most valuable type-strain genomes for metagenomic binning, comparative biology and taxonomic classification.</title>
        <authorList>
            <person name="Goeker M."/>
        </authorList>
    </citation>
    <scope>NUCLEOTIDE SEQUENCE [LARGE SCALE GENOMIC DNA]</scope>
    <source>
        <strain evidence="5 6">DSM 25520</strain>
    </source>
</reference>
<comment type="caution">
    <text evidence="5">The sequence shown here is derived from an EMBL/GenBank/DDBJ whole genome shotgun (WGS) entry which is preliminary data.</text>
</comment>
<dbReference type="InterPro" id="IPR028081">
    <property type="entry name" value="Leu-bd"/>
</dbReference>
<evidence type="ECO:0000259" key="4">
    <source>
        <dbReference type="Pfam" id="PF13458"/>
    </source>
</evidence>
<evidence type="ECO:0000313" key="5">
    <source>
        <dbReference type="EMBL" id="RBP36477.1"/>
    </source>
</evidence>
<feature type="signal peptide" evidence="3">
    <location>
        <begin position="1"/>
        <end position="23"/>
    </location>
</feature>
<evidence type="ECO:0000256" key="1">
    <source>
        <dbReference type="ARBA" id="ARBA00010062"/>
    </source>
</evidence>
<dbReference type="EMBL" id="QNRQ01000012">
    <property type="protein sequence ID" value="RBP36477.1"/>
    <property type="molecule type" value="Genomic_DNA"/>
</dbReference>
<dbReference type="PANTHER" id="PTHR30483:SF6">
    <property type="entry name" value="PERIPLASMIC BINDING PROTEIN OF ABC TRANSPORTER FOR NATURAL AMINO ACIDS"/>
    <property type="match status" value="1"/>
</dbReference>
<feature type="chain" id="PRO_5016959848" evidence="3">
    <location>
        <begin position="24"/>
        <end position="392"/>
    </location>
</feature>
<evidence type="ECO:0000313" key="6">
    <source>
        <dbReference type="Proteomes" id="UP000253628"/>
    </source>
</evidence>
<dbReference type="SUPFAM" id="SSF53822">
    <property type="entry name" value="Periplasmic binding protein-like I"/>
    <property type="match status" value="1"/>
</dbReference>
<evidence type="ECO:0000256" key="2">
    <source>
        <dbReference type="ARBA" id="ARBA00022729"/>
    </source>
</evidence>
<organism evidence="5 6">
    <name type="scientific">Eoetvoesiella caeni</name>
    <dbReference type="NCBI Taxonomy" id="645616"/>
    <lineage>
        <taxon>Bacteria</taxon>
        <taxon>Pseudomonadati</taxon>
        <taxon>Pseudomonadota</taxon>
        <taxon>Betaproteobacteria</taxon>
        <taxon>Burkholderiales</taxon>
        <taxon>Alcaligenaceae</taxon>
        <taxon>Eoetvoesiella</taxon>
    </lineage>
</organism>
<dbReference type="AlphaFoldDB" id="A0A366H3P1"/>
<dbReference type="Gene3D" id="3.40.50.2300">
    <property type="match status" value="2"/>
</dbReference>
<feature type="domain" description="Leucine-binding protein" evidence="4">
    <location>
        <begin position="28"/>
        <end position="364"/>
    </location>
</feature>
<accession>A0A366H3P1</accession>
<protein>
    <submittedName>
        <fullName evidence="5">Branched-chain amino acid transport system substrate-binding protein</fullName>
    </submittedName>
</protein>
<name>A0A366H3P1_9BURK</name>
<keyword evidence="2 3" id="KW-0732">Signal</keyword>
<dbReference type="OrthoDB" id="9772589at2"/>
<gene>
    <name evidence="5" type="ORF">DFR37_11256</name>
</gene>
<proteinExistence type="inferred from homology"/>
<dbReference type="PANTHER" id="PTHR30483">
    <property type="entry name" value="LEUCINE-SPECIFIC-BINDING PROTEIN"/>
    <property type="match status" value="1"/>
</dbReference>
<dbReference type="InterPro" id="IPR051010">
    <property type="entry name" value="BCAA_transport"/>
</dbReference>
<dbReference type="Pfam" id="PF13458">
    <property type="entry name" value="Peripla_BP_6"/>
    <property type="match status" value="1"/>
</dbReference>
<keyword evidence="6" id="KW-1185">Reference proteome</keyword>
<sequence>MLKRSVRYLLAGSALLAASAAFAQAQQPIKIGFMATFSGPVSVPGQEMYDGFMLAVEERGGKLGGVPVEILKEDDQFKPEVASQIVTKLIERENVPVIAGVVGSNVMMAVAKPITDKGVFLVGLNSGPSPLAGASCSPNLFVASWQNDNISEVVGQYANDKGYKNVVLMTANFQGGKDVLGGFKRYYKGKILDEIYTPLNQLDFSAELTQLTSKKPDAVFAFYPGSLAITFVRQYQLAGLLKTTPLLSSGILEIPTIAALKDSALGAFGGSFWGPDTDNPVNRKFVEQFESKYKHIPSTWAAQGYDGALLLDSAIAKVKGNLADKDAFRAALKQADFKSVRGSFKFNNNHFPILDMSMYEVIKDAKGRYTVRTVATPMKDHQDAYHNLCPMT</sequence>
<comment type="similarity">
    <text evidence="1">Belongs to the leucine-binding protein family.</text>
</comment>